<evidence type="ECO:0000256" key="7">
    <source>
        <dbReference type="SAM" id="Phobius"/>
    </source>
</evidence>
<evidence type="ECO:0000256" key="4">
    <source>
        <dbReference type="ARBA" id="ARBA00022692"/>
    </source>
</evidence>
<dbReference type="PANTHER" id="PTHR36835:SF1">
    <property type="entry name" value="CYTOCHROME BO(3) UBIQUINOL OXIDASE SUBUNIT 4"/>
    <property type="match status" value="1"/>
</dbReference>
<dbReference type="Proteomes" id="UP000391919">
    <property type="component" value="Unassembled WGS sequence"/>
</dbReference>
<dbReference type="EMBL" id="BKZQ01000028">
    <property type="protein sequence ID" value="GER70812.1"/>
    <property type="molecule type" value="Genomic_DNA"/>
</dbReference>
<evidence type="ECO:0000256" key="2">
    <source>
        <dbReference type="ARBA" id="ARBA00008079"/>
    </source>
</evidence>
<dbReference type="InterPro" id="IPR005171">
    <property type="entry name" value="Cyt_c_oxidase_su4_prok"/>
</dbReference>
<protein>
    <submittedName>
        <fullName evidence="8">Cytochrome c oxidase subunit 4B</fullName>
    </submittedName>
</protein>
<keyword evidence="4 7" id="KW-0812">Transmembrane</keyword>
<dbReference type="GO" id="GO:0015078">
    <property type="term" value="F:proton transmembrane transporter activity"/>
    <property type="evidence" value="ECO:0007669"/>
    <property type="project" value="TreeGrafter"/>
</dbReference>
<dbReference type="AlphaFoldDB" id="A0A5J4J7B4"/>
<evidence type="ECO:0000256" key="1">
    <source>
        <dbReference type="ARBA" id="ARBA00004651"/>
    </source>
</evidence>
<keyword evidence="6 7" id="KW-0472">Membrane</keyword>
<comment type="similarity">
    <text evidence="2">Belongs to the cytochrome c oxidase bacterial subunit 4 family.</text>
</comment>
<proteinExistence type="inferred from homology"/>
<dbReference type="GO" id="GO:0009486">
    <property type="term" value="F:cytochrome bo3 ubiquinol oxidase activity"/>
    <property type="evidence" value="ECO:0007669"/>
    <property type="project" value="TreeGrafter"/>
</dbReference>
<dbReference type="NCBIfam" id="TIGR02908">
    <property type="entry name" value="CoxD_Bacillus"/>
    <property type="match status" value="1"/>
</dbReference>
<evidence type="ECO:0000256" key="6">
    <source>
        <dbReference type="ARBA" id="ARBA00023136"/>
    </source>
</evidence>
<dbReference type="PANTHER" id="PTHR36835">
    <property type="entry name" value="CYTOCHROME BO(3) UBIQUINOL OXIDASE SUBUNIT 4"/>
    <property type="match status" value="1"/>
</dbReference>
<feature type="transmembrane region" description="Helical" evidence="7">
    <location>
        <begin position="27"/>
        <end position="47"/>
    </location>
</feature>
<evidence type="ECO:0000256" key="5">
    <source>
        <dbReference type="ARBA" id="ARBA00022989"/>
    </source>
</evidence>
<evidence type="ECO:0000313" key="8">
    <source>
        <dbReference type="EMBL" id="GER70812.1"/>
    </source>
</evidence>
<organism evidence="8 9">
    <name type="scientific">Weizmannia acidilactici</name>
    <dbReference type="NCBI Taxonomy" id="2607726"/>
    <lineage>
        <taxon>Bacteria</taxon>
        <taxon>Bacillati</taxon>
        <taxon>Bacillota</taxon>
        <taxon>Bacilli</taxon>
        <taxon>Bacillales</taxon>
        <taxon>Bacillaceae</taxon>
        <taxon>Heyndrickxia</taxon>
    </lineage>
</organism>
<dbReference type="InterPro" id="IPR050968">
    <property type="entry name" value="Cytochrome_c_oxidase_bac_sub4"/>
</dbReference>
<dbReference type="RefSeq" id="WP_151681770.1">
    <property type="nucleotide sequence ID" value="NZ_BKZQ01000028.1"/>
</dbReference>
<keyword evidence="3" id="KW-1003">Cell membrane</keyword>
<keyword evidence="5 7" id="KW-1133">Transmembrane helix</keyword>
<keyword evidence="9" id="KW-1185">Reference proteome</keyword>
<dbReference type="Pfam" id="PF03626">
    <property type="entry name" value="COX4_pro"/>
    <property type="match status" value="1"/>
</dbReference>
<accession>A0A5J4J7B4</accession>
<reference evidence="8 9" key="1">
    <citation type="submission" date="2019-09" db="EMBL/GenBank/DDBJ databases">
        <title>Draft genome sequence of Bacillus sp. JC-7.</title>
        <authorList>
            <person name="Tanaka N."/>
            <person name="Shiwa Y."/>
            <person name="Fujita N."/>
            <person name="Tanasupawat S."/>
        </authorList>
    </citation>
    <scope>NUCLEOTIDE SEQUENCE [LARGE SCALE GENOMIC DNA]</scope>
    <source>
        <strain evidence="8 9">JC-7</strain>
    </source>
</reference>
<dbReference type="GO" id="GO:0015990">
    <property type="term" value="P:electron transport coupled proton transport"/>
    <property type="evidence" value="ECO:0007669"/>
    <property type="project" value="TreeGrafter"/>
</dbReference>
<dbReference type="GO" id="GO:0019646">
    <property type="term" value="P:aerobic electron transport chain"/>
    <property type="evidence" value="ECO:0007669"/>
    <property type="project" value="TreeGrafter"/>
</dbReference>
<feature type="transmembrane region" description="Helical" evidence="7">
    <location>
        <begin position="87"/>
        <end position="108"/>
    </location>
</feature>
<evidence type="ECO:0000256" key="3">
    <source>
        <dbReference type="ARBA" id="ARBA00022475"/>
    </source>
</evidence>
<dbReference type="InterPro" id="IPR014257">
    <property type="entry name" value="Cyt_c_oxidase_su4_bacillaceae"/>
</dbReference>
<sequence>MDHGAKTAGRNVNYEYRRRKGAEEMKYQVISFILMLFLTIVAFWAVYADLSKWFTIPVLLLLAAVQVAFQLFYFMHMSHKHHEGPKFFIFGGILVAFLTVLAFMTIIWW</sequence>
<comment type="caution">
    <text evidence="8">The sequence shown here is derived from an EMBL/GenBank/DDBJ whole genome shotgun (WGS) entry which is preliminary data.</text>
</comment>
<dbReference type="GO" id="GO:0009319">
    <property type="term" value="C:cytochrome o ubiquinol oxidase complex"/>
    <property type="evidence" value="ECO:0007669"/>
    <property type="project" value="TreeGrafter"/>
</dbReference>
<dbReference type="GO" id="GO:0005886">
    <property type="term" value="C:plasma membrane"/>
    <property type="evidence" value="ECO:0007669"/>
    <property type="project" value="UniProtKB-SubCell"/>
</dbReference>
<comment type="subcellular location">
    <subcellularLocation>
        <location evidence="1">Cell membrane</location>
        <topology evidence="1">Multi-pass membrane protein</topology>
    </subcellularLocation>
</comment>
<evidence type="ECO:0000313" key="9">
    <source>
        <dbReference type="Proteomes" id="UP000391919"/>
    </source>
</evidence>
<name>A0A5J4J7B4_9BACI</name>
<gene>
    <name evidence="8" type="primary">ctaF</name>
    <name evidence="8" type="ORF">BpJC7_21150</name>
</gene>
<feature type="transmembrane region" description="Helical" evidence="7">
    <location>
        <begin position="53"/>
        <end position="75"/>
    </location>
</feature>